<feature type="binding site" evidence="17">
    <location>
        <position position="720"/>
    </location>
    <ligand>
        <name>L-glutamate</name>
        <dbReference type="ChEBI" id="CHEBI:29985"/>
    </ligand>
</feature>
<feature type="site" description="Crucial to convey clamshell closure to channel opening" evidence="18">
    <location>
        <position position="650"/>
    </location>
</feature>
<evidence type="ECO:0000256" key="18">
    <source>
        <dbReference type="PIRSR" id="PIRSR601508-2"/>
    </source>
</evidence>
<dbReference type="Pfam" id="PF10613">
    <property type="entry name" value="Lig_chan-Glu_bd"/>
    <property type="match status" value="1"/>
</dbReference>
<keyword evidence="3 20" id="KW-0812">Transmembrane</keyword>
<keyword evidence="8 20" id="KW-0472">Membrane</keyword>
<keyword evidence="6 20" id="KW-0770">Synapse</keyword>
<accession>A0A8C9TPC7</accession>
<dbReference type="SUPFAM" id="SSF53822">
    <property type="entry name" value="Periplasmic binding protein-like I"/>
    <property type="match status" value="1"/>
</dbReference>
<dbReference type="InterPro" id="IPR001320">
    <property type="entry name" value="Iontro_rcpt_C"/>
</dbReference>
<evidence type="ECO:0000259" key="22">
    <source>
        <dbReference type="SMART" id="SM00079"/>
    </source>
</evidence>
<reference evidence="24" key="3">
    <citation type="submission" date="2025-09" db="UniProtKB">
        <authorList>
            <consortium name="Ensembl"/>
        </authorList>
    </citation>
    <scope>IDENTIFICATION</scope>
</reference>
<dbReference type="Pfam" id="PF01094">
    <property type="entry name" value="ANF_receptor"/>
    <property type="match status" value="1"/>
</dbReference>
<feature type="signal peptide" evidence="20">
    <location>
        <begin position="1"/>
        <end position="26"/>
    </location>
</feature>
<keyword evidence="7 20" id="KW-0406">Ion transport</keyword>
<dbReference type="FunFam" id="3.40.190.10:FF:000060">
    <property type="entry name" value="Glutamate receptor ionotropic, kainate 1"/>
    <property type="match status" value="1"/>
</dbReference>
<keyword evidence="5 20" id="KW-1133">Transmembrane helix</keyword>
<evidence type="ECO:0000256" key="19">
    <source>
        <dbReference type="PIRSR" id="PIRSR601508-3"/>
    </source>
</evidence>
<comment type="function">
    <text evidence="20">Receptor for glutamate that functions as a ligand-gated ion channel in the central nervous system and plays an important role in excitatory synaptic transmission. L-glutamate acts as an excitatory neurotransmitter at many synapses in the central nervous system.</text>
</comment>
<evidence type="ECO:0000256" key="17">
    <source>
        <dbReference type="PIRSR" id="PIRSR601508-1"/>
    </source>
</evidence>
<sequence length="995" mass="110993">MPALPALLLSIHFVLLLLSKAPPSPAILDDQSVCGRGERLALALARENINSVMEGPARARVEVDIFELQRDSQYETTDTMCQILPKGVVSVIGPASSPASGSTVSHICGEKEIPHVKIGPEETPRLPYLRFASVSLYPSNEDLSLAVGAILRSFSYPSASLLCAKAECLLRLEELVRRFLISRETLSIRMLDDNLDPTPLLKEIRDDKVATIIIDANASISYLILKKASELGMTSAFYKYILTTMDFPLLRLDDIVDDQSNIVGFSMFNTSHPFYLEFIRSLNLSWREGCDISPYPGPALSSALMFDAVHVVVGAVRELNRSQEIGVKPLSCTSPQIWQHGTSLMNYLRMVEYDGLTGRVEFNSKGQRTNYTLRILEKHRGGHKEIGIWYSNNTLAMNSTTLDINVSETLANKTLIVTTILENPYVMRKDNYQDFQGNDQYEGFCVDMLKELADILKFSFRIKLVDDGLYGAPEPNGSWTGMVGELINRKADLAVAGFTITSEREKVIDFSKPFMTLGISILYRVHLGRKPGYFSFLDPFSPAVWLFMLLAYLAVSCVLFLAARLSPYEWYNPHPCLRERRDMLENQYTLGNSLWFPVGGFMQQGSEIMPRALSTRCVSGVWWAFTLIIISSYTANLAAFLTVQRMEVPIESPDDLADQTNIEYGTIHGGSTMTFFMNSRYQTYQRMWNYMQSKQPSVFVKSTEEGIARVLNSKYAFLLESTMNEYHRRHNCNLTQIGGLLDTKGYGIGMPLGSPFRDEITLAILQLQENNRLEILKRRWWEGGQCPKEEDHRAKGLGMENIGGIFVVLICGLIIAVFVAIMEFVWSTRRSAETEEVSVCQEMLTEFRNAISCKKSSRSRRRRPLTGSGGLVREMRLSNGKLYSGSGPLTGGDPLGANTTPPPPPAPTVPPRGCTHIRICQECRRIQSLRSTSSRIPPSSAPLPRLPPPPPPSSSNTDSEGGGGPSPRRLHHTPPPRPLPPTQTSTSTDLLGEQD</sequence>
<evidence type="ECO:0000256" key="12">
    <source>
        <dbReference type="ARBA" id="ARBA00023273"/>
    </source>
</evidence>
<dbReference type="PANTHER" id="PTHR18966">
    <property type="entry name" value="IONOTROPIC GLUTAMATE RECEPTOR"/>
    <property type="match status" value="1"/>
</dbReference>
<keyword evidence="14 20" id="KW-0407">Ion channel</keyword>
<name>A0A8C9TPC7_SCLFO</name>
<evidence type="ECO:0000256" key="14">
    <source>
        <dbReference type="ARBA" id="ARBA00023303"/>
    </source>
</evidence>
<feature type="compositionally biased region" description="Pro residues" evidence="21">
    <location>
        <begin position="939"/>
        <end position="953"/>
    </location>
</feature>
<dbReference type="GO" id="GO:0038023">
    <property type="term" value="F:signaling receptor activity"/>
    <property type="evidence" value="ECO:0007669"/>
    <property type="project" value="InterPro"/>
</dbReference>
<comment type="similarity">
    <text evidence="20">Belongs to the glutamate-gated ion channel (TC 1.A.10.1) family.</text>
</comment>
<evidence type="ECO:0000256" key="5">
    <source>
        <dbReference type="ARBA" id="ARBA00022989"/>
    </source>
</evidence>
<evidence type="ECO:0000256" key="20">
    <source>
        <dbReference type="RuleBase" id="RU367118"/>
    </source>
</evidence>
<keyword evidence="13 20" id="KW-1071">Ligand-gated ion channel</keyword>
<reference evidence="24 25" key="1">
    <citation type="submission" date="2019-04" db="EMBL/GenBank/DDBJ databases">
        <authorList>
            <consortium name="Wellcome Sanger Institute Data Sharing"/>
        </authorList>
    </citation>
    <scope>NUCLEOTIDE SEQUENCE [LARGE SCALE GENOMIC DNA]</scope>
</reference>
<evidence type="ECO:0000256" key="1">
    <source>
        <dbReference type="ARBA" id="ARBA00022448"/>
    </source>
</evidence>
<evidence type="ECO:0000256" key="7">
    <source>
        <dbReference type="ARBA" id="ARBA00023065"/>
    </source>
</evidence>
<feature type="transmembrane region" description="Helical" evidence="20">
    <location>
        <begin position="543"/>
        <end position="563"/>
    </location>
</feature>
<feature type="domain" description="Ionotropic glutamate receptor L-glutamate and glycine-binding" evidence="23">
    <location>
        <begin position="424"/>
        <end position="488"/>
    </location>
</feature>
<feature type="compositionally biased region" description="Pro residues" evidence="21">
    <location>
        <begin position="900"/>
        <end position="910"/>
    </location>
</feature>
<dbReference type="Proteomes" id="UP000694397">
    <property type="component" value="Chromosome 18"/>
</dbReference>
<feature type="disulfide bond" evidence="19">
    <location>
        <begin position="732"/>
        <end position="786"/>
    </location>
</feature>
<dbReference type="InterPro" id="IPR001508">
    <property type="entry name" value="Iono_Glu_rcpt_met"/>
</dbReference>
<feature type="region of interest" description="Disordered" evidence="21">
    <location>
        <begin position="858"/>
        <end position="913"/>
    </location>
</feature>
<evidence type="ECO:0000256" key="3">
    <source>
        <dbReference type="ARBA" id="ARBA00022692"/>
    </source>
</evidence>
<feature type="binding site" evidence="17">
    <location>
        <position position="671"/>
    </location>
    <ligand>
        <name>L-glutamate</name>
        <dbReference type="ChEBI" id="CHEBI:29985"/>
    </ligand>
</feature>
<evidence type="ECO:0000256" key="6">
    <source>
        <dbReference type="ARBA" id="ARBA00023018"/>
    </source>
</evidence>
<evidence type="ECO:0000256" key="8">
    <source>
        <dbReference type="ARBA" id="ARBA00023136"/>
    </source>
</evidence>
<feature type="chain" id="PRO_5034827226" description="Glutamate receptor" evidence="20">
    <location>
        <begin position="27"/>
        <end position="995"/>
    </location>
</feature>
<feature type="domain" description="Ionotropic glutamate receptor C-terminal" evidence="22">
    <location>
        <begin position="414"/>
        <end position="783"/>
    </location>
</feature>
<feature type="transmembrane region" description="Helical" evidence="20">
    <location>
        <begin position="622"/>
        <end position="643"/>
    </location>
</feature>
<protein>
    <recommendedName>
        <fullName evidence="20">Glutamate receptor</fullName>
    </recommendedName>
</protein>
<keyword evidence="9 20" id="KW-0675">Receptor</keyword>
<keyword evidence="12" id="KW-0966">Cell projection</keyword>
<gene>
    <name evidence="24" type="primary">GRIK5</name>
    <name evidence="24" type="synonym">grik5</name>
</gene>
<dbReference type="SMART" id="SM00079">
    <property type="entry name" value="PBPe"/>
    <property type="match status" value="1"/>
</dbReference>
<dbReference type="Ensembl" id="ENSSFOT00015051304.1">
    <property type="protein sequence ID" value="ENSSFOP00015054687.1"/>
    <property type="gene ID" value="ENSSFOG00015014897.2"/>
</dbReference>
<keyword evidence="4 20" id="KW-0732">Signal</keyword>
<dbReference type="SMART" id="SM00918">
    <property type="entry name" value="Lig_chan-Glu_bd"/>
    <property type="match status" value="1"/>
</dbReference>
<evidence type="ECO:0000256" key="9">
    <source>
        <dbReference type="ARBA" id="ARBA00023170"/>
    </source>
</evidence>
<dbReference type="FunFam" id="1.10.287.70:FF:000010">
    <property type="entry name" value="Putative glutamate receptor ionotropic kainate 1"/>
    <property type="match status" value="1"/>
</dbReference>
<evidence type="ECO:0000256" key="15">
    <source>
        <dbReference type="ARBA" id="ARBA00034104"/>
    </source>
</evidence>
<reference evidence="24" key="2">
    <citation type="submission" date="2025-08" db="UniProtKB">
        <authorList>
            <consortium name="Ensembl"/>
        </authorList>
    </citation>
    <scope>IDENTIFICATION</scope>
</reference>
<dbReference type="Gene3D" id="3.40.50.2300">
    <property type="match status" value="2"/>
</dbReference>
<keyword evidence="25" id="KW-1185">Reference proteome</keyword>
<keyword evidence="11 20" id="KW-0628">Postsynaptic cell membrane</keyword>
<dbReference type="GO" id="GO:0042734">
    <property type="term" value="C:presynaptic membrane"/>
    <property type="evidence" value="ECO:0007669"/>
    <property type="project" value="UniProtKB-SubCell"/>
</dbReference>
<dbReference type="InterPro" id="IPR015683">
    <property type="entry name" value="Ionotropic_Glu_rcpt"/>
</dbReference>
<dbReference type="GeneTree" id="ENSGT00940000158852"/>
<dbReference type="CDD" id="cd06394">
    <property type="entry name" value="PBP1_iGluR_Kainate_KA1_2"/>
    <property type="match status" value="1"/>
</dbReference>
<dbReference type="InterPro" id="IPR028082">
    <property type="entry name" value="Peripla_BP_I"/>
</dbReference>
<feature type="binding site" evidence="17">
    <location>
        <position position="504"/>
    </location>
    <ligand>
        <name>L-glutamate</name>
        <dbReference type="ChEBI" id="CHEBI:29985"/>
    </ligand>
</feature>
<feature type="binding site" evidence="17">
    <location>
        <position position="499"/>
    </location>
    <ligand>
        <name>L-glutamate</name>
        <dbReference type="ChEBI" id="CHEBI:29985"/>
    </ligand>
</feature>
<feature type="transmembrane region" description="Helical" evidence="20">
    <location>
        <begin position="802"/>
        <end position="826"/>
    </location>
</feature>
<keyword evidence="19" id="KW-1015">Disulfide bond</keyword>
<keyword evidence="2 20" id="KW-1003">Cell membrane</keyword>
<evidence type="ECO:0000256" key="2">
    <source>
        <dbReference type="ARBA" id="ARBA00022475"/>
    </source>
</evidence>
<comment type="subcellular location">
    <subcellularLocation>
        <location evidence="15 20">Postsynaptic cell membrane</location>
        <topology evidence="15 20">Multi-pass membrane protein</topology>
    </subcellularLocation>
    <subcellularLocation>
        <location evidence="16">Presynaptic cell membrane</location>
        <topology evidence="16">Multi-pass membrane protein</topology>
    </subcellularLocation>
</comment>
<dbReference type="AlphaFoldDB" id="A0A8C9TPC7"/>
<evidence type="ECO:0000313" key="25">
    <source>
        <dbReference type="Proteomes" id="UP000694397"/>
    </source>
</evidence>
<feature type="region of interest" description="Disordered" evidence="21">
    <location>
        <begin position="928"/>
        <end position="995"/>
    </location>
</feature>
<evidence type="ECO:0000256" key="16">
    <source>
        <dbReference type="ARBA" id="ARBA00034107"/>
    </source>
</evidence>
<dbReference type="GO" id="GO:0015276">
    <property type="term" value="F:ligand-gated monoatomic ion channel activity"/>
    <property type="evidence" value="ECO:0007669"/>
    <property type="project" value="InterPro"/>
</dbReference>
<dbReference type="Pfam" id="PF00060">
    <property type="entry name" value="Lig_chan"/>
    <property type="match status" value="1"/>
</dbReference>
<evidence type="ECO:0000256" key="4">
    <source>
        <dbReference type="ARBA" id="ARBA00022729"/>
    </source>
</evidence>
<evidence type="ECO:0000256" key="10">
    <source>
        <dbReference type="ARBA" id="ARBA00023180"/>
    </source>
</evidence>
<keyword evidence="10" id="KW-0325">Glycoprotein</keyword>
<evidence type="ECO:0000313" key="24">
    <source>
        <dbReference type="Ensembl" id="ENSSFOP00015054687.1"/>
    </source>
</evidence>
<dbReference type="InterPro" id="IPR001828">
    <property type="entry name" value="ANF_lig-bd_rcpt"/>
</dbReference>
<dbReference type="SUPFAM" id="SSF53850">
    <property type="entry name" value="Periplasmic binding protein-like II"/>
    <property type="match status" value="1"/>
</dbReference>
<feature type="binding site" evidence="17">
    <location>
        <position position="672"/>
    </location>
    <ligand>
        <name>L-glutamate</name>
        <dbReference type="ChEBI" id="CHEBI:29985"/>
    </ligand>
</feature>
<dbReference type="FunFam" id="3.40.50.2300:FF:000059">
    <property type="entry name" value="Glutamate receptor, ionotropic, kainate 4"/>
    <property type="match status" value="1"/>
</dbReference>
<dbReference type="FunFam" id="3.40.190.10:FF:000072">
    <property type="entry name" value="glutamate receptor ionotropic, kainate 4"/>
    <property type="match status" value="1"/>
</dbReference>
<dbReference type="Gene3D" id="3.40.190.10">
    <property type="entry name" value="Periplasmic binding protein-like II"/>
    <property type="match status" value="3"/>
</dbReference>
<evidence type="ECO:0000256" key="11">
    <source>
        <dbReference type="ARBA" id="ARBA00023257"/>
    </source>
</evidence>
<dbReference type="PRINTS" id="PR00177">
    <property type="entry name" value="NMDARECEPTOR"/>
</dbReference>
<evidence type="ECO:0000256" key="13">
    <source>
        <dbReference type="ARBA" id="ARBA00023286"/>
    </source>
</evidence>
<keyword evidence="1 20" id="KW-0813">Transport</keyword>
<dbReference type="InterPro" id="IPR019594">
    <property type="entry name" value="Glu/Gly-bd"/>
</dbReference>
<evidence type="ECO:0000256" key="21">
    <source>
        <dbReference type="SAM" id="MobiDB-lite"/>
    </source>
</evidence>
<evidence type="ECO:0000259" key="23">
    <source>
        <dbReference type="SMART" id="SM00918"/>
    </source>
</evidence>
<dbReference type="GO" id="GO:0045211">
    <property type="term" value="C:postsynaptic membrane"/>
    <property type="evidence" value="ECO:0007669"/>
    <property type="project" value="UniProtKB-SubCell"/>
</dbReference>
<proteinExistence type="inferred from homology"/>
<organism evidence="24 25">
    <name type="scientific">Scleropages formosus</name>
    <name type="common">Asian bonytongue</name>
    <name type="synonym">Osteoglossum formosum</name>
    <dbReference type="NCBI Taxonomy" id="113540"/>
    <lineage>
        <taxon>Eukaryota</taxon>
        <taxon>Metazoa</taxon>
        <taxon>Chordata</taxon>
        <taxon>Craniata</taxon>
        <taxon>Vertebrata</taxon>
        <taxon>Euteleostomi</taxon>
        <taxon>Actinopterygii</taxon>
        <taxon>Neopterygii</taxon>
        <taxon>Teleostei</taxon>
        <taxon>Osteoglossocephala</taxon>
        <taxon>Osteoglossomorpha</taxon>
        <taxon>Osteoglossiformes</taxon>
        <taxon>Osteoglossidae</taxon>
        <taxon>Scleropages</taxon>
    </lineage>
</organism>